<dbReference type="PANTHER" id="PTHR13117:SF5">
    <property type="entry name" value="PROTEIN RFT1 HOMOLOG"/>
    <property type="match status" value="1"/>
</dbReference>
<evidence type="ECO:0000256" key="2">
    <source>
        <dbReference type="ARBA" id="ARBA00004922"/>
    </source>
</evidence>
<dbReference type="GO" id="GO:0005789">
    <property type="term" value="C:endoplasmic reticulum membrane"/>
    <property type="evidence" value="ECO:0007669"/>
    <property type="project" value="UniProtKB-SubCell"/>
</dbReference>
<organism evidence="12 13">
    <name type="scientific">Thanatephorus cucumeris (strain AG1-IA)</name>
    <name type="common">Rice sheath blight fungus</name>
    <name type="synonym">Rhizoctonia solani</name>
    <dbReference type="NCBI Taxonomy" id="983506"/>
    <lineage>
        <taxon>Eukaryota</taxon>
        <taxon>Fungi</taxon>
        <taxon>Dikarya</taxon>
        <taxon>Basidiomycota</taxon>
        <taxon>Agaricomycotina</taxon>
        <taxon>Agaricomycetes</taxon>
        <taxon>Cantharellales</taxon>
        <taxon>Ceratobasidiaceae</taxon>
        <taxon>Rhizoctonia</taxon>
        <taxon>Rhizoctonia solani AG-1</taxon>
    </lineage>
</organism>
<comment type="similarity">
    <text evidence="3 10">Belongs to the RFT1 family.</text>
</comment>
<evidence type="ECO:0000256" key="8">
    <source>
        <dbReference type="ARBA" id="ARBA00044793"/>
    </source>
</evidence>
<dbReference type="InterPro" id="IPR007594">
    <property type="entry name" value="RFT1"/>
</dbReference>
<dbReference type="GO" id="GO:0034203">
    <property type="term" value="P:glycolipid translocation"/>
    <property type="evidence" value="ECO:0007669"/>
    <property type="project" value="TreeGrafter"/>
</dbReference>
<feature type="transmembrane region" description="Helical" evidence="10">
    <location>
        <begin position="541"/>
        <end position="563"/>
    </location>
</feature>
<accession>L8WPJ3</accession>
<comment type="caution">
    <text evidence="12">The sequence shown here is derived from an EMBL/GenBank/DDBJ whole genome shotgun (WGS) entry which is preliminary data.</text>
</comment>
<evidence type="ECO:0000313" key="12">
    <source>
        <dbReference type="EMBL" id="ELU38688.1"/>
    </source>
</evidence>
<dbReference type="OrthoDB" id="9979195at2759"/>
<evidence type="ECO:0000256" key="3">
    <source>
        <dbReference type="ARBA" id="ARBA00010288"/>
    </source>
</evidence>
<evidence type="ECO:0000256" key="5">
    <source>
        <dbReference type="ARBA" id="ARBA00022824"/>
    </source>
</evidence>
<evidence type="ECO:0000256" key="10">
    <source>
        <dbReference type="RuleBase" id="RU365067"/>
    </source>
</evidence>
<dbReference type="PANTHER" id="PTHR13117">
    <property type="entry name" value="ENDOPLASMIC RETICULUM MULTISPAN TRANSMEMBRANE PROTEIN-RELATED"/>
    <property type="match status" value="1"/>
</dbReference>
<dbReference type="EMBL" id="AFRT01002079">
    <property type="protein sequence ID" value="ELU38688.1"/>
    <property type="molecule type" value="Genomic_DNA"/>
</dbReference>
<keyword evidence="10" id="KW-0813">Transport</keyword>
<evidence type="ECO:0000256" key="6">
    <source>
        <dbReference type="ARBA" id="ARBA00022989"/>
    </source>
</evidence>
<evidence type="ECO:0000256" key="11">
    <source>
        <dbReference type="SAM" id="MobiDB-lite"/>
    </source>
</evidence>
<dbReference type="OMA" id="RAYCAYI"/>
<evidence type="ECO:0000256" key="4">
    <source>
        <dbReference type="ARBA" id="ARBA00022692"/>
    </source>
</evidence>
<feature type="transmembrane region" description="Helical" evidence="10">
    <location>
        <begin position="325"/>
        <end position="348"/>
    </location>
</feature>
<keyword evidence="4 10" id="KW-0812">Transmembrane</keyword>
<sequence>MHTECRGMPLHVFLMHTIPQGDESWFGPPTRKPDPRPSVPGLPSLLRSRGGSPTLTGLGPMTDADERAEDKLHIGVSFSSRTSSPNLWSYSRSTQAEFKEYKVTAPLRSSLWGSRDFANKLKVTSDLADAADIICSMMTTTKPKTRPDDDPAKGSVKSAYSLIGLQVLSRLATFTLNQLLLRLASPKVFGTAAIQLDLLLSTVLFLSREGVRNAILRIPREQSISPKVKNVSTIPILIGAPLAFGLALGYRTIASPSTRAQPYFDQAVSIYALAALIDLVSEPLHNRAQSLMRFNLRVKAEGTAIVSRSVCTVVALMAAGEHWSLVAFATGQLAYAVTVLLVYTIAFWKEGGFQIFPRRVHENGVSAVAFDPTSSKLALTMTGQSVFKHFLTEGDRIVISRVSPLEDQGGYAVASNYGPCLHLETLALDRPFHRLACGAYPIPKGSKTIKPSKEAQFQASTTLQSIVFLHFHLAIALTTLLGPLVPFLSDILLPPRYRSTAAPRILRAYCAYIPAMGLNGILEAFVHATASPAQLQSQARWMVAFSIAFAAGVSLGASGALGVKWDDTMLVWANVANLGARALYGWVFARRYFGGDLVWLRSVRPCIPGIIAFTLSGFLARWSEANFDQRGQRFKHVGICIGCGVISLAIW</sequence>
<protein>
    <recommendedName>
        <fullName evidence="8 10">Man(5)GlcNAc(2)-PP-dolichol translocation protein RFT1</fullName>
    </recommendedName>
</protein>
<keyword evidence="7 10" id="KW-0472">Membrane</keyword>
<dbReference type="AlphaFoldDB" id="L8WPJ3"/>
<dbReference type="STRING" id="983506.L8WPJ3"/>
<evidence type="ECO:0000256" key="9">
    <source>
        <dbReference type="ARBA" id="ARBA00045912"/>
    </source>
</evidence>
<comment type="pathway">
    <text evidence="2">Protein modification; protein glycosylation.</text>
</comment>
<feature type="transmembrane region" description="Helical" evidence="10">
    <location>
        <begin position="505"/>
        <end position="529"/>
    </location>
</feature>
<comment type="subcellular location">
    <subcellularLocation>
        <location evidence="1 10">Endoplasmic reticulum membrane</location>
        <topology evidence="1 10">Multi-pass membrane protein</topology>
    </subcellularLocation>
</comment>
<proteinExistence type="inferred from homology"/>
<dbReference type="Proteomes" id="UP000011668">
    <property type="component" value="Unassembled WGS sequence"/>
</dbReference>
<comment type="function">
    <text evidence="9 10">Intramembrane glycolipid transporter that operates in the biosynthetic pathway of dolichol-linked oligosaccharides, the glycan precursors employed in protein asparagine (N)-glycosylation. The sequential addition of sugars to dolichol pyrophosphate produces dolichol-linked oligosaccharides containing fourteen sugars, including two GlcNAcs, nine mannoses and three glucoses. Once assembled, the oligosaccharide is transferred from the lipid to nascent proteins by oligosaccharyltransferases. The assembly of dolichol-linked oligosaccharides begins on the cytosolic side of the endoplasmic reticulum membrane and finishes in its lumen. RFT1 could mediate the translocation of the cytosolically oriented intermediate DolPP-GlcNAc2Man5, produced by ALG11, into the ER lumen where dolichol-linked oligosaccharides assembly continues. However, the intramembrane lipid transporter activity could not be confirmed in vitro.</text>
</comment>
<evidence type="ECO:0000256" key="7">
    <source>
        <dbReference type="ARBA" id="ARBA00023136"/>
    </source>
</evidence>
<reference evidence="12 13" key="1">
    <citation type="journal article" date="2013" name="Nat. Commun.">
        <title>The evolution and pathogenic mechanisms of the rice sheath blight pathogen.</title>
        <authorList>
            <person name="Zheng A."/>
            <person name="Lin R."/>
            <person name="Xu L."/>
            <person name="Qin P."/>
            <person name="Tang C."/>
            <person name="Ai P."/>
            <person name="Zhang D."/>
            <person name="Liu Y."/>
            <person name="Sun Z."/>
            <person name="Feng H."/>
            <person name="Wang Y."/>
            <person name="Chen Y."/>
            <person name="Liang X."/>
            <person name="Fu R."/>
            <person name="Li Q."/>
            <person name="Zhang J."/>
            <person name="Yu X."/>
            <person name="Xie Z."/>
            <person name="Ding L."/>
            <person name="Guan P."/>
            <person name="Tang J."/>
            <person name="Liang Y."/>
            <person name="Wang S."/>
            <person name="Deng Q."/>
            <person name="Li S."/>
            <person name="Zhu J."/>
            <person name="Wang L."/>
            <person name="Liu H."/>
            <person name="Li P."/>
        </authorList>
    </citation>
    <scope>NUCLEOTIDE SEQUENCE [LARGE SCALE GENOMIC DNA]</scope>
    <source>
        <strain evidence="13">AG-1 IA</strain>
    </source>
</reference>
<evidence type="ECO:0000256" key="1">
    <source>
        <dbReference type="ARBA" id="ARBA00004477"/>
    </source>
</evidence>
<keyword evidence="6 10" id="KW-1133">Transmembrane helix</keyword>
<feature type="transmembrane region" description="Helical" evidence="10">
    <location>
        <begin position="601"/>
        <end position="622"/>
    </location>
</feature>
<gene>
    <name evidence="12" type="ORF">AG1IA_07283</name>
</gene>
<feature type="transmembrane region" description="Helical" evidence="10">
    <location>
        <begin position="228"/>
        <end position="251"/>
    </location>
</feature>
<comment type="caution">
    <text evidence="10">Lacks conserved residue(s) required for the propagation of feature annotation.</text>
</comment>
<feature type="region of interest" description="Disordered" evidence="11">
    <location>
        <begin position="23"/>
        <end position="63"/>
    </location>
</feature>
<keyword evidence="5 10" id="KW-0256">Endoplasmic reticulum</keyword>
<name>L8WPJ3_THACA</name>
<feature type="transmembrane region" description="Helical" evidence="10">
    <location>
        <begin position="569"/>
        <end position="589"/>
    </location>
</feature>
<dbReference type="GO" id="GO:0006488">
    <property type="term" value="P:dolichol-linked oligosaccharide biosynthetic process"/>
    <property type="evidence" value="ECO:0007669"/>
    <property type="project" value="InterPro"/>
</dbReference>
<evidence type="ECO:0000313" key="13">
    <source>
        <dbReference type="Proteomes" id="UP000011668"/>
    </source>
</evidence>
<feature type="transmembrane region" description="Helical" evidence="10">
    <location>
        <begin position="466"/>
        <end position="485"/>
    </location>
</feature>
<dbReference type="Pfam" id="PF04506">
    <property type="entry name" value="Rft-1"/>
    <property type="match status" value="1"/>
</dbReference>
<dbReference type="HOGENOM" id="CLU_023360_3_1_1"/>
<keyword evidence="13" id="KW-1185">Reference proteome</keyword>